<dbReference type="GO" id="GO:0046294">
    <property type="term" value="P:formaldehyde catabolic process"/>
    <property type="evidence" value="ECO:0007669"/>
    <property type="project" value="TreeGrafter"/>
</dbReference>
<comment type="similarity">
    <text evidence="1 6">Belongs to the zinc-containing alcohol dehydrogenase family.</text>
</comment>
<evidence type="ECO:0000256" key="4">
    <source>
        <dbReference type="ARBA" id="ARBA00023002"/>
    </source>
</evidence>
<comment type="cofactor">
    <cofactor evidence="6">
        <name>Zn(2+)</name>
        <dbReference type="ChEBI" id="CHEBI:29105"/>
    </cofactor>
</comment>
<dbReference type="EC" id="1.1.1.284" evidence="8"/>
<dbReference type="InterPro" id="IPR020843">
    <property type="entry name" value="ER"/>
</dbReference>
<evidence type="ECO:0000256" key="5">
    <source>
        <dbReference type="ARBA" id="ARBA00023027"/>
    </source>
</evidence>
<keyword evidence="3 6" id="KW-0862">Zinc</keyword>
<evidence type="ECO:0000256" key="1">
    <source>
        <dbReference type="ARBA" id="ARBA00008072"/>
    </source>
</evidence>
<proteinExistence type="inferred from homology"/>
<dbReference type="PANTHER" id="PTHR43880">
    <property type="entry name" value="ALCOHOL DEHYDROGENASE"/>
    <property type="match status" value="1"/>
</dbReference>
<dbReference type="Gene3D" id="3.40.50.720">
    <property type="entry name" value="NAD(P)-binding Rossmann-like Domain"/>
    <property type="match status" value="1"/>
</dbReference>
<dbReference type="GO" id="GO:0008270">
    <property type="term" value="F:zinc ion binding"/>
    <property type="evidence" value="ECO:0007669"/>
    <property type="project" value="InterPro"/>
</dbReference>
<dbReference type="PANTHER" id="PTHR43880:SF12">
    <property type="entry name" value="ALCOHOL DEHYDROGENASE CLASS-3"/>
    <property type="match status" value="1"/>
</dbReference>
<dbReference type="RefSeq" id="WP_183593108.1">
    <property type="nucleotide sequence ID" value="NZ_JACHWR010000002.1"/>
</dbReference>
<dbReference type="SUPFAM" id="SSF50129">
    <property type="entry name" value="GroES-like"/>
    <property type="match status" value="2"/>
</dbReference>
<dbReference type="InterPro" id="IPR002328">
    <property type="entry name" value="ADH_Zn_CS"/>
</dbReference>
<dbReference type="SMART" id="SM00829">
    <property type="entry name" value="PKS_ER"/>
    <property type="match status" value="1"/>
</dbReference>
<dbReference type="InterPro" id="IPR011032">
    <property type="entry name" value="GroES-like_sf"/>
</dbReference>
<dbReference type="Gene3D" id="3.90.180.10">
    <property type="entry name" value="Medium-chain alcohol dehydrogenases, catalytic domain"/>
    <property type="match status" value="1"/>
</dbReference>
<dbReference type="InterPro" id="IPR013149">
    <property type="entry name" value="ADH-like_C"/>
</dbReference>
<dbReference type="Pfam" id="PF00107">
    <property type="entry name" value="ADH_zinc_N"/>
    <property type="match status" value="1"/>
</dbReference>
<dbReference type="NCBIfam" id="TIGR03989">
    <property type="entry name" value="Rxyl_3153"/>
    <property type="match status" value="1"/>
</dbReference>
<keyword evidence="2 6" id="KW-0479">Metal-binding</keyword>
<accession>A0A7W4VXM4</accession>
<evidence type="ECO:0000256" key="3">
    <source>
        <dbReference type="ARBA" id="ARBA00022833"/>
    </source>
</evidence>
<dbReference type="InterPro" id="IPR036291">
    <property type="entry name" value="NAD(P)-bd_dom_sf"/>
</dbReference>
<dbReference type="Pfam" id="PF08240">
    <property type="entry name" value="ADH_N"/>
    <property type="match status" value="1"/>
</dbReference>
<evidence type="ECO:0000259" key="7">
    <source>
        <dbReference type="SMART" id="SM00829"/>
    </source>
</evidence>
<dbReference type="GO" id="GO:0004022">
    <property type="term" value="F:alcohol dehydrogenase (NAD+) activity"/>
    <property type="evidence" value="ECO:0007669"/>
    <property type="project" value="UniProtKB-EC"/>
</dbReference>
<dbReference type="CDD" id="cd08279">
    <property type="entry name" value="Zn_ADH_class_III"/>
    <property type="match status" value="1"/>
</dbReference>
<keyword evidence="9" id="KW-1185">Reference proteome</keyword>
<dbReference type="SUPFAM" id="SSF51735">
    <property type="entry name" value="NAD(P)-binding Rossmann-fold domains"/>
    <property type="match status" value="1"/>
</dbReference>
<evidence type="ECO:0000313" key="8">
    <source>
        <dbReference type="EMBL" id="MBB3043229.1"/>
    </source>
</evidence>
<dbReference type="AlphaFoldDB" id="A0A7W4VXM4"/>
<reference evidence="8 9" key="1">
    <citation type="submission" date="2020-08" db="EMBL/GenBank/DDBJ databases">
        <title>Sequencing the genomes of 1000 actinobacteria strains.</title>
        <authorList>
            <person name="Klenk H.-P."/>
        </authorList>
    </citation>
    <scope>NUCLEOTIDE SEQUENCE [LARGE SCALE GENOMIC DNA]</scope>
    <source>
        <strain evidence="8 9">DSM 105498</strain>
    </source>
</reference>
<evidence type="ECO:0000256" key="6">
    <source>
        <dbReference type="RuleBase" id="RU361277"/>
    </source>
</evidence>
<keyword evidence="4 8" id="KW-0560">Oxidoreductase</keyword>
<dbReference type="GO" id="GO:0051903">
    <property type="term" value="F:S-(hydroxymethyl)glutathione dehydrogenase [NAD(P)+] activity"/>
    <property type="evidence" value="ECO:0007669"/>
    <property type="project" value="UniProtKB-EC"/>
</dbReference>
<dbReference type="InterPro" id="IPR013154">
    <property type="entry name" value="ADH-like_N"/>
</dbReference>
<dbReference type="GO" id="GO:0005829">
    <property type="term" value="C:cytosol"/>
    <property type="evidence" value="ECO:0007669"/>
    <property type="project" value="TreeGrafter"/>
</dbReference>
<gene>
    <name evidence="8" type="ORF">FHU40_003047</name>
</gene>
<protein>
    <submittedName>
        <fullName evidence="8">S-(Hydroxymethyl)glutathione dehydrogenase/alcohol dehydrogenase</fullName>
        <ecNumber evidence="8">1.1.1.1</ecNumber>
        <ecNumber evidence="8">1.1.1.284</ecNumber>
    </submittedName>
</protein>
<dbReference type="Proteomes" id="UP000589626">
    <property type="component" value="Unassembled WGS sequence"/>
</dbReference>
<sequence length="368" mass="37926">MRTRGAIVRNAPGPYEVVELEVADPAAGEVQVRLVAAGLCHSDDHIAVGDSPVAIYPFALGHEGAGVVTKVGPGVDDLAEGDHVVFSFLPACGRCRWCATGMQNLCDDGGKVWMAPEVPRLHLTDGTPVGQMCGVSAFVETTTVSARSVVRVAPDLPLDKACLVGCGVATGWGAAVNSAAVRPGDVTIVMGIGGIGINAVQGAAHAGATTVIAVDPVEFKREESKRFGATHAFATMDEAADVARQLTNGQGADAAIVTVGVVTGEHVGAAFGAIRKGGTAVVTGLGNNAEVGAPISLTELTLYQKRLQGSLFGQCNPTADIPALLDMYRAGALKLDEIVTRTYSLDEIGQGYEDMHAGRNLRGVVLFD</sequence>
<name>A0A7W4VXM4_9ACTN</name>
<dbReference type="PROSITE" id="PS00059">
    <property type="entry name" value="ADH_ZINC"/>
    <property type="match status" value="1"/>
</dbReference>
<evidence type="ECO:0000313" key="9">
    <source>
        <dbReference type="Proteomes" id="UP000589626"/>
    </source>
</evidence>
<evidence type="ECO:0000256" key="2">
    <source>
        <dbReference type="ARBA" id="ARBA00022723"/>
    </source>
</evidence>
<feature type="domain" description="Enoyl reductase (ER)" evidence="7">
    <location>
        <begin position="13"/>
        <end position="366"/>
    </location>
</feature>
<dbReference type="EC" id="1.1.1.1" evidence="8"/>
<comment type="caution">
    <text evidence="8">The sequence shown here is derived from an EMBL/GenBank/DDBJ whole genome shotgun (WGS) entry which is preliminary data.</text>
</comment>
<keyword evidence="5" id="KW-0520">NAD</keyword>
<dbReference type="EMBL" id="JACHWR010000002">
    <property type="protein sequence ID" value="MBB3043229.1"/>
    <property type="molecule type" value="Genomic_DNA"/>
</dbReference>
<organism evidence="8 9">
    <name type="scientific">Nocardioides soli</name>
    <dbReference type="NCBI Taxonomy" id="1036020"/>
    <lineage>
        <taxon>Bacteria</taxon>
        <taxon>Bacillati</taxon>
        <taxon>Actinomycetota</taxon>
        <taxon>Actinomycetes</taxon>
        <taxon>Propionibacteriales</taxon>
        <taxon>Nocardioidaceae</taxon>
        <taxon>Nocardioides</taxon>
    </lineage>
</organism>
<dbReference type="InterPro" id="IPR023921">
    <property type="entry name" value="ADH_Zn_actinomycetes"/>
</dbReference>